<evidence type="ECO:0000259" key="4">
    <source>
        <dbReference type="Pfam" id="PF18818"/>
    </source>
</evidence>
<dbReference type="SUPFAM" id="SSF53271">
    <property type="entry name" value="PRTase-like"/>
    <property type="match status" value="1"/>
</dbReference>
<dbReference type="InterPro" id="IPR013610">
    <property type="entry name" value="ArdC_N"/>
</dbReference>
<dbReference type="InterPro" id="IPR041459">
    <property type="entry name" value="MPTase-PolyVal"/>
</dbReference>
<dbReference type="Pfam" id="PF18818">
    <property type="entry name" value="MPTase-PolyVal"/>
    <property type="match status" value="1"/>
</dbReference>
<dbReference type="Pfam" id="PF13362">
    <property type="entry name" value="Toprim_3"/>
    <property type="match status" value="1"/>
</dbReference>
<dbReference type="CDD" id="cd01029">
    <property type="entry name" value="TOPRIM_primases"/>
    <property type="match status" value="1"/>
</dbReference>
<feature type="domain" description="Polyvalent protein metallopeptidase" evidence="4">
    <location>
        <begin position="168"/>
        <end position="287"/>
    </location>
</feature>
<feature type="domain" description="N-terminal" evidence="2">
    <location>
        <begin position="9"/>
        <end position="135"/>
    </location>
</feature>
<reference evidence="7 9" key="2">
    <citation type="submission" date="2020-12" db="EMBL/GenBank/DDBJ databases">
        <title>FDA dAtabase for Regulatory Grade micrObial Sequences (FDA-ARGOS): Supporting development and validation of Infectious Disease Dx tests.</title>
        <authorList>
            <person name="Sproer C."/>
            <person name="Gronow S."/>
            <person name="Severitt S."/>
            <person name="Schroder I."/>
            <person name="Tallon L."/>
            <person name="Sadzewicz L."/>
            <person name="Zhao X."/>
            <person name="Boylan J."/>
            <person name="Ott S."/>
            <person name="Bowen H."/>
            <person name="Vavikolanu K."/>
            <person name="Mehta A."/>
            <person name="Aluvathingal J."/>
            <person name="Nadendla S."/>
            <person name="Lowell S."/>
            <person name="Myers T."/>
            <person name="Yan Y."/>
            <person name="Sichtig H."/>
        </authorList>
    </citation>
    <scope>NUCLEOTIDE SEQUENCE [LARGE SCALE GENOMIC DNA]</scope>
    <source>
        <strain evidence="7 9">FDAARGOS_869</strain>
        <plasmid evidence="7 9">unnamed</plasmid>
    </source>
</reference>
<reference evidence="6 8" key="1">
    <citation type="submission" date="2016-05" db="EMBL/GenBank/DDBJ databases">
        <title>Draft genome sequence of Moraxella nonliquefaciens CCUG 348T.</title>
        <authorList>
            <person name="Salva-Serra F."/>
            <person name="Engstrom-Jakobsson H."/>
            <person name="Thorell K."/>
            <person name="Gonzales-Siles L."/>
            <person name="Karlsson R."/>
            <person name="Boulund F."/>
            <person name="Engstrand L."/>
            <person name="Kristiansson E."/>
            <person name="Moore E."/>
        </authorList>
    </citation>
    <scope>NUCLEOTIDE SEQUENCE [LARGE SCALE GENOMIC DNA]</scope>
    <source>
        <strain evidence="6 8">CCUG 348</strain>
    </source>
</reference>
<dbReference type="InterPro" id="IPR043764">
    <property type="entry name" value="DUF5710"/>
</dbReference>
<evidence type="ECO:0000313" key="7">
    <source>
        <dbReference type="EMBL" id="QPT43629.1"/>
    </source>
</evidence>
<evidence type="ECO:0000256" key="1">
    <source>
        <dbReference type="SAM" id="MobiDB-lite"/>
    </source>
</evidence>
<dbReference type="EMBL" id="LXTW01000033">
    <property type="protein sequence ID" value="OBX82982.1"/>
    <property type="molecule type" value="Genomic_DNA"/>
</dbReference>
<evidence type="ECO:0000313" key="8">
    <source>
        <dbReference type="Proteomes" id="UP000092575"/>
    </source>
</evidence>
<dbReference type="Proteomes" id="UP000092575">
    <property type="component" value="Unassembled WGS sequence"/>
</dbReference>
<evidence type="ECO:0000259" key="2">
    <source>
        <dbReference type="Pfam" id="PF08401"/>
    </source>
</evidence>
<evidence type="ECO:0000313" key="9">
    <source>
        <dbReference type="Proteomes" id="UP000594834"/>
    </source>
</evidence>
<dbReference type="Gene3D" id="3.40.1360.10">
    <property type="match status" value="1"/>
</dbReference>
<dbReference type="Gene3D" id="3.40.50.2020">
    <property type="match status" value="1"/>
</dbReference>
<dbReference type="STRING" id="478.A7456_06145"/>
<feature type="domain" description="DUF5710" evidence="5">
    <location>
        <begin position="332"/>
        <end position="370"/>
    </location>
</feature>
<accession>A0A1B8QHX6</accession>
<dbReference type="Pfam" id="PF08401">
    <property type="entry name" value="ArdcN"/>
    <property type="match status" value="1"/>
</dbReference>
<dbReference type="CDD" id="cd06223">
    <property type="entry name" value="PRTases_typeI"/>
    <property type="match status" value="1"/>
</dbReference>
<protein>
    <submittedName>
        <fullName evidence="7">DUF1738 domain-containing protein</fullName>
    </submittedName>
</protein>
<evidence type="ECO:0000259" key="5">
    <source>
        <dbReference type="Pfam" id="PF18974"/>
    </source>
</evidence>
<feature type="domain" description="Toprim" evidence="3">
    <location>
        <begin position="982"/>
        <end position="1092"/>
    </location>
</feature>
<dbReference type="InterPro" id="IPR003607">
    <property type="entry name" value="HD/PDEase_dom"/>
</dbReference>
<keyword evidence="7" id="KW-0614">Plasmid</keyword>
<dbReference type="GO" id="GO:0003697">
    <property type="term" value="F:single-stranded DNA binding"/>
    <property type="evidence" value="ECO:0007669"/>
    <property type="project" value="InterPro"/>
</dbReference>
<dbReference type="CDD" id="cd00077">
    <property type="entry name" value="HDc"/>
    <property type="match status" value="1"/>
</dbReference>
<keyword evidence="9" id="KW-1185">Reference proteome</keyword>
<dbReference type="InterPro" id="IPR000836">
    <property type="entry name" value="PRTase_dom"/>
</dbReference>
<dbReference type="InterPro" id="IPR034154">
    <property type="entry name" value="TOPRIM_DnaG/twinkle"/>
</dbReference>
<name>A0A1B8QHX6_MORNO</name>
<dbReference type="EMBL" id="CP065727">
    <property type="protein sequence ID" value="QPT43629.1"/>
    <property type="molecule type" value="Genomic_DNA"/>
</dbReference>
<dbReference type="AlphaFoldDB" id="A0A1B8QHX6"/>
<evidence type="ECO:0000313" key="6">
    <source>
        <dbReference type="EMBL" id="OBX82982.1"/>
    </source>
</evidence>
<geneLocation type="plasmid" evidence="7 9">
    <name>unnamed</name>
</geneLocation>
<dbReference type="Pfam" id="PF18974">
    <property type="entry name" value="DUF5710"/>
    <property type="match status" value="1"/>
</dbReference>
<sequence>MSQKYDEHIQVLANKLIEQIKENKAPWQKPWTGAEFSLPVNHQGTPYQGVNSLNLMVEAQSKGYTDNRWFTYNNAKEQGGQVKRGEKGTLIIAVITTEQVDKKDEQGNIIKDENGKPIKETVQLDRPIIKQYYVFNAEQINGIPPRELPPKLEEWERHAKAEEIINNIQNQGLTIVHEVGDRAFYRPSQDQITMPERSQFASGDLYYATLLHEIGHATGHESRLNRDLSGSFGSISYAKEELRAEIASMMIGQELQIGHDPSQHHAYLQSWVKVLEDDPKELVRAVKDADVIKNYVLGLGRNYTPIKAEIDETKEQVAKNPNTNIAQENTPINVPYKQKNEAKALGAKWDSKNKTWYVPTGEDLGKFGKWYSLEQSLPNQKEIRTAWGDFPPVISNGKLRDLSNEPEYQEAKSGNFEQSVKLVDKLIKDETVQHIKEIIGDNKPIIVPILSEEASGKNRIPQAYAYALANELNLQVTDEIFQSNTAKRTGKGIYHRYVSPPEFSGNVQAGQAYFIVDDTLSVGGTIATLKGYIENNGGKVIGSAVMTAYEQKTSISISQNMLKSIEQKDGLNEYWREEFGFGLDKLTQQEAGHLKKPTLEQIQQNIQEARQNLLDNQRSIPYDETHKHNELQQRAVHTSFETDRTANIRTQSPQQQGGGIFHGTLPSQKTTPKNEVTQNRTYLYTSYKDADAMQELKKAGVVSFDIRHKVWYLKDDTQADKVKQWTHRPYVPTPEEAFVNHLKASGINVTAGHPIMDGRPHRLSNDGSNDKNVMYQFYPNQGGVPAGHITNFSRGGVAEKWVYPKEYLHIQKNIEAVDMAKGQKPTRQSNITLSEPKPITQKAPTAEVLSAEKQALHDKTAQRVAMAFSFATLATAHEYLNKKQVTGNNVAYVVPDKSQLPPQFSNDIVIGNTWQEARDLRNNHPDKMVLQKGNLMIPQFNAQGELRAFETIGYQSAKYALKNADKQGLSLALGQVKNGEPIIVAEGYATGATLHEHTNKAVVVAFGKGGLLEVSKQLREHCPDSKIYIGADNDHQKPLELNPSTGKPKENTGLVNAQKVADSVPNVHILIPQFDAHDKGKDWNDVYVDKGIDEFKRQIRAELDRINSKGQTQSHEAINQEKAGQEVVQAVQEHIAQPKDPLDIDVIKQSYPTISDNNIKSVQAWKEFIASFESQEVRDNLTQRLENKLPDLANGEQLPTPQDMGKQVDR</sequence>
<feature type="region of interest" description="Disordered" evidence="1">
    <location>
        <begin position="651"/>
        <end position="672"/>
    </location>
</feature>
<dbReference type="RefSeq" id="WP_067010115.1">
    <property type="nucleotide sequence ID" value="NZ_CP065727.1"/>
</dbReference>
<dbReference type="InterPro" id="IPR006171">
    <property type="entry name" value="TOPRIM_dom"/>
</dbReference>
<evidence type="ECO:0000259" key="3">
    <source>
        <dbReference type="Pfam" id="PF13362"/>
    </source>
</evidence>
<gene>
    <name evidence="6" type="ORF">A7456_06145</name>
    <name evidence="7" type="ORF">I6G26_00160</name>
</gene>
<proteinExistence type="predicted"/>
<organism evidence="6 8">
    <name type="scientific">Moraxella nonliquefaciens</name>
    <dbReference type="NCBI Taxonomy" id="478"/>
    <lineage>
        <taxon>Bacteria</taxon>
        <taxon>Pseudomonadati</taxon>
        <taxon>Pseudomonadota</taxon>
        <taxon>Gammaproteobacteria</taxon>
        <taxon>Moraxellales</taxon>
        <taxon>Moraxellaceae</taxon>
        <taxon>Moraxella</taxon>
    </lineage>
</organism>
<dbReference type="Proteomes" id="UP000594834">
    <property type="component" value="Plasmid unnamed"/>
</dbReference>
<dbReference type="InterPro" id="IPR029057">
    <property type="entry name" value="PRTase-like"/>
</dbReference>
<feature type="region of interest" description="Disordered" evidence="1">
    <location>
        <begin position="1188"/>
        <end position="1210"/>
    </location>
</feature>